<evidence type="ECO:0000256" key="3">
    <source>
        <dbReference type="ARBA" id="ARBA00044493"/>
    </source>
</evidence>
<evidence type="ECO:0000256" key="6">
    <source>
        <dbReference type="SAM" id="MobiDB-lite"/>
    </source>
</evidence>
<comment type="caution">
    <text evidence="7">The sequence shown here is derived from an EMBL/GenBank/DDBJ whole genome shotgun (WGS) entry which is preliminary data.</text>
</comment>
<evidence type="ECO:0000256" key="1">
    <source>
        <dbReference type="ARBA" id="ARBA00006192"/>
    </source>
</evidence>
<dbReference type="PANTHER" id="PTHR47447:SF23">
    <property type="entry name" value="PENTACOTRIPEPTIDE-REPEAT REGION OF PRORP DOMAIN-CONTAINING PROTEIN"/>
    <property type="match status" value="1"/>
</dbReference>
<evidence type="ECO:0000256" key="5">
    <source>
        <dbReference type="PROSITE-ProRule" id="PRU00708"/>
    </source>
</evidence>
<organism evidence="7 8">
    <name type="scientific">Tolypocladium ophioglossoides (strain CBS 100239)</name>
    <name type="common">Snaketongue truffleclub</name>
    <name type="synonym">Elaphocordyceps ophioglossoides</name>
    <dbReference type="NCBI Taxonomy" id="1163406"/>
    <lineage>
        <taxon>Eukaryota</taxon>
        <taxon>Fungi</taxon>
        <taxon>Dikarya</taxon>
        <taxon>Ascomycota</taxon>
        <taxon>Pezizomycotina</taxon>
        <taxon>Sordariomycetes</taxon>
        <taxon>Hypocreomycetidae</taxon>
        <taxon>Hypocreales</taxon>
        <taxon>Ophiocordycipitaceae</taxon>
        <taxon>Tolypocladium</taxon>
    </lineage>
</organism>
<name>A0A0L0ND35_TOLOC</name>
<evidence type="ECO:0000313" key="8">
    <source>
        <dbReference type="Proteomes" id="UP000036947"/>
    </source>
</evidence>
<accession>A0A0L0ND35</accession>
<dbReference type="PROSITE" id="PS51375">
    <property type="entry name" value="PPR"/>
    <property type="match status" value="2"/>
</dbReference>
<feature type="repeat" description="PPR" evidence="5">
    <location>
        <begin position="605"/>
        <end position="639"/>
    </location>
</feature>
<proteinExistence type="inferred from homology"/>
<keyword evidence="8" id="KW-1185">Reference proteome</keyword>
<reference evidence="7 8" key="1">
    <citation type="journal article" date="2015" name="BMC Genomics">
        <title>The genome of the truffle-parasite Tolypocladium ophioglossoides and the evolution of antifungal peptaibiotics.</title>
        <authorList>
            <person name="Quandt C.A."/>
            <person name="Bushley K.E."/>
            <person name="Spatafora J.W."/>
        </authorList>
    </citation>
    <scope>NUCLEOTIDE SEQUENCE [LARGE SCALE GENOMIC DNA]</scope>
    <source>
        <strain evidence="7 8">CBS 100239</strain>
    </source>
</reference>
<comment type="similarity">
    <text evidence="1">Belongs to the CCM1 family.</text>
</comment>
<dbReference type="OrthoDB" id="185373at2759"/>
<protein>
    <submittedName>
        <fullName evidence="7">Pentatricopeptide repeat-containing protein, mitochondrial</fullName>
    </submittedName>
</protein>
<dbReference type="AlphaFoldDB" id="A0A0L0ND35"/>
<dbReference type="Proteomes" id="UP000036947">
    <property type="component" value="Unassembled WGS sequence"/>
</dbReference>
<sequence>MYAPRTTCWRCASQMRLAASARRPGAAAWISSLADAPSDAPPTAKPETNSNERQTAAGAAAPGQNGRRRSFGQRPAGPRKSSSRTSQESAVALFNDVVKTAAAAAAAAAEGPAAVPRQPSLGEWEIAAKMKELGEKRVEPREQLRLFQADIWPHVKEMRGQMPKHLYMSTTQFLARACDTVAEKGLTGSSVQLSRMCGRIGKWDLDVRNALVLNLCHALVGERHPSAERNAIVDELLDMWKHISQLRRKSQGYHSGLKFVLPTAGEIFKDADVEAQRPSNMAPVTKTLASIFVQFRLEQARELVPGLLATAAVLSDPRLARAEAQAKAAPLLNLVAAALQRGTADEAYVGHVLGGKMRFPSSKLPELQAYVVGQWPHAVAMLANADAPWRHSLAGSKGSDGESSSSLATFHKQLRAAYRSRNTGAVVSIWEDLKARLAQKPDLARQMREDPEFLDFWIFVWCAVRRPAKLQETLDLMQEIRVQPTVKSYTSMMHGWKMCKDVDKIAALWEKLVESGMRLDAVIWTERISGLIEAGKPQMGIQALAEMMALWKQAVAKRGADGAAAIAVQPNIEVVNAAFKGLIRLDLRAANEVLAWAGREGIEPNIRTYNILLRESFRGDTPDDVQSLLRAMKAQGVEPDAATFTIILEEVLGVLDNTSAAEQVHAVQQVFADIEAAGLRANPETYGKMLYAVASLANGGADEAIAAVQAHMRAAGFSATPHMVTILIERALARDRPAPGAAQALLREHGLAHVAQGDQTLWERVMSAHAATGDTPAAMAVFADLARAGRPVTSLPCLTDLLRALLAAGRPEDARDVVRAVLRHKVRRAAIEGGEVARDARYWRHHFWYMARENGLLNWDEVPLELQSRLRGHAS</sequence>
<dbReference type="EMBL" id="LFRF01000008">
    <property type="protein sequence ID" value="KND91665.1"/>
    <property type="molecule type" value="Genomic_DNA"/>
</dbReference>
<evidence type="ECO:0000256" key="4">
    <source>
        <dbReference type="ARBA" id="ARBA00044511"/>
    </source>
</evidence>
<dbReference type="STRING" id="1163406.A0A0L0ND35"/>
<dbReference type="InterPro" id="IPR011990">
    <property type="entry name" value="TPR-like_helical_dom_sf"/>
</dbReference>
<evidence type="ECO:0000256" key="2">
    <source>
        <dbReference type="ARBA" id="ARBA00022737"/>
    </source>
</evidence>
<gene>
    <name evidence="7" type="ORF">TOPH_03768</name>
</gene>
<comment type="subunit">
    <text evidence="4">Binds to mitochondrial small subunit 15S rRNA.</text>
</comment>
<dbReference type="Pfam" id="PF01535">
    <property type="entry name" value="PPR"/>
    <property type="match status" value="1"/>
</dbReference>
<evidence type="ECO:0000313" key="7">
    <source>
        <dbReference type="EMBL" id="KND91665.1"/>
    </source>
</evidence>
<dbReference type="InterPro" id="IPR002885">
    <property type="entry name" value="PPR_rpt"/>
</dbReference>
<keyword evidence="2" id="KW-0677">Repeat</keyword>
<feature type="region of interest" description="Disordered" evidence="6">
    <location>
        <begin position="32"/>
        <end position="88"/>
    </location>
</feature>
<dbReference type="Gene3D" id="1.25.40.10">
    <property type="entry name" value="Tetratricopeptide repeat domain"/>
    <property type="match status" value="3"/>
</dbReference>
<feature type="repeat" description="PPR" evidence="5">
    <location>
        <begin position="485"/>
        <end position="519"/>
    </location>
</feature>
<dbReference type="PANTHER" id="PTHR47447">
    <property type="entry name" value="OS03G0856100 PROTEIN"/>
    <property type="match status" value="1"/>
</dbReference>
<comment type="function">
    <text evidence="3">Regulates mitochondrial small subunit maturation by controlling 15S rRNA 5'-end processing. Localizes to the 5' precursor of the 15S rRNA in a position that is subsequently occupied by mS47 in the mature yeast mtSSU. Uses structure and sequence-specific RNA recognition, binding to a single-stranded region of the precursor and specifically recognizing bases -6 to -1. The exchange of Ccm1 for mS47 is coupled to the irreversible removal of precursor rRNA that is accompanied by conformational changes of the mitoribosomal proteins uS5m and mS26. These conformational changes signal completion of 5'-end rRNA processing through protection of the mature 5'-end of the 15S rRNA and stabilization of mS47. The removal of the 5' precursor together with the dissociation of Ccm1 may be catalyzed by the 5'-3' exoribonuclease Pet127. Involved in the specific removal of group I introns in mitochondrial encoded transcripts.</text>
</comment>
<dbReference type="Pfam" id="PF13812">
    <property type="entry name" value="PPR_3"/>
    <property type="match status" value="1"/>
</dbReference>